<dbReference type="HAMAP" id="MF_02033">
    <property type="entry name" value="FtsA"/>
    <property type="match status" value="1"/>
</dbReference>
<dbReference type="Gene3D" id="3.30.1490.110">
    <property type="match status" value="1"/>
</dbReference>
<dbReference type="CDD" id="cd24048">
    <property type="entry name" value="ASKHA_NBD_FtsA"/>
    <property type="match status" value="1"/>
</dbReference>
<dbReference type="RefSeq" id="WP_107255350.1">
    <property type="nucleotide sequence ID" value="NZ_JAKJTK010000028.1"/>
</dbReference>
<reference evidence="9 10" key="1">
    <citation type="submission" date="2018-03" db="EMBL/GenBank/DDBJ databases">
        <title>Whole genome sequencing of Histamine producing bacteria.</title>
        <authorList>
            <person name="Butler K."/>
        </authorList>
    </citation>
    <scope>NUCLEOTIDE SEQUENCE [LARGE SCALE GENOMIC DNA]</scope>
    <source>
        <strain evidence="9 10">ATCC 19614</strain>
    </source>
</reference>
<keyword evidence="2" id="KW-0997">Cell inner membrane</keyword>
<evidence type="ECO:0000256" key="1">
    <source>
        <dbReference type="ARBA" id="ARBA00022475"/>
    </source>
</evidence>
<proteinExistence type="inferred from homology"/>
<keyword evidence="1 6" id="KW-1003">Cell membrane</keyword>
<dbReference type="EMBL" id="PYOC01000011">
    <property type="protein sequence ID" value="PSV43840.1"/>
    <property type="molecule type" value="Genomic_DNA"/>
</dbReference>
<dbReference type="Proteomes" id="UP000241803">
    <property type="component" value="Unassembled WGS sequence"/>
</dbReference>
<dbReference type="GO" id="GO:0032153">
    <property type="term" value="C:cell division site"/>
    <property type="evidence" value="ECO:0007669"/>
    <property type="project" value="UniProtKB-UniRule"/>
</dbReference>
<dbReference type="SUPFAM" id="SSF53067">
    <property type="entry name" value="Actin-like ATPase domain"/>
    <property type="match status" value="2"/>
</dbReference>
<dbReference type="GO" id="GO:0009898">
    <property type="term" value="C:cytoplasmic side of plasma membrane"/>
    <property type="evidence" value="ECO:0007669"/>
    <property type="project" value="UniProtKB-UniRule"/>
</dbReference>
<evidence type="ECO:0000256" key="3">
    <source>
        <dbReference type="ARBA" id="ARBA00022618"/>
    </source>
</evidence>
<dbReference type="InterPro" id="IPR043129">
    <property type="entry name" value="ATPase_NBD"/>
</dbReference>
<dbReference type="Gene3D" id="3.30.420.40">
    <property type="match status" value="2"/>
</dbReference>
<evidence type="ECO:0000313" key="9">
    <source>
        <dbReference type="EMBL" id="PSV43840.1"/>
    </source>
</evidence>
<dbReference type="AlphaFoldDB" id="A0A2T3L3P2"/>
<evidence type="ECO:0000256" key="4">
    <source>
        <dbReference type="ARBA" id="ARBA00023136"/>
    </source>
</evidence>
<dbReference type="NCBIfam" id="TIGR01174">
    <property type="entry name" value="ftsA"/>
    <property type="match status" value="1"/>
</dbReference>
<dbReference type="FunFam" id="3.30.1490.110:FF:000001">
    <property type="entry name" value="Cell division protein FtsA"/>
    <property type="match status" value="1"/>
</dbReference>
<comment type="function">
    <text evidence="6 7">Cell division protein that is involved in the assembly of the Z ring. May serve as a membrane anchor for the Z ring.</text>
</comment>
<accession>A0A2T3L3P2</accession>
<evidence type="ECO:0000256" key="7">
    <source>
        <dbReference type="PIRNR" id="PIRNR003101"/>
    </source>
</evidence>
<keyword evidence="10" id="KW-1185">Reference proteome</keyword>
<evidence type="ECO:0000256" key="6">
    <source>
        <dbReference type="HAMAP-Rule" id="MF_02033"/>
    </source>
</evidence>
<dbReference type="InterPro" id="IPR020823">
    <property type="entry name" value="Cell_div_FtsA"/>
</dbReference>
<evidence type="ECO:0000256" key="5">
    <source>
        <dbReference type="ARBA" id="ARBA00023306"/>
    </source>
</evidence>
<sequence length="418" mass="44780">MTKAADKKLIVGLDIGTSKVCALVGEVLPDGNVNVIGVGSSPSRGMDKGGVNDLESVVKSVQRAVDQAELMADCQISSVYLSLSGKHISCQTEKGMVPISDKEVTQDDVDNVIHTAKSVKISDEHRTLHVIPQEFAIDYQEGIKNPVGLSGVRMEASVHLITCHNDMARNIVKAVERCGLKVDHLIFSGLAASHAVLTPDERELGVCVVDIGGGTMDLAVWSGGALRHAEVIPYAGNVVTSDIAYAFGTPLGDAEEIKVKYGCALSELVSKDAKVDVPSVGGRPSRSLQSQTLAEVIEPRYSELLGLVNQKLIDIQDQMRDAGVKHHLAAGIVLTGGASQMEGLIECAERVFRNQVRIGKPLELNGLTDYVQAPHFATAVGLLHYGKDSQAFDDSDIEPKRSVSGLFTKISGWFKKEF</sequence>
<name>A0A2T3L3P2_9GAMM</name>
<evidence type="ECO:0000259" key="8">
    <source>
        <dbReference type="SMART" id="SM00842"/>
    </source>
</evidence>
<dbReference type="NCBIfam" id="NF007009">
    <property type="entry name" value="PRK09472.1"/>
    <property type="match status" value="1"/>
</dbReference>
<evidence type="ECO:0000313" key="10">
    <source>
        <dbReference type="Proteomes" id="UP000241803"/>
    </source>
</evidence>
<dbReference type="PIRSF" id="PIRSF003101">
    <property type="entry name" value="FtsA"/>
    <property type="match status" value="1"/>
</dbReference>
<organism evidence="9 10">
    <name type="scientific">Photobacterium indicum</name>
    <dbReference type="NCBI Taxonomy" id="81447"/>
    <lineage>
        <taxon>Bacteria</taxon>
        <taxon>Pseudomonadati</taxon>
        <taxon>Pseudomonadota</taxon>
        <taxon>Gammaproteobacteria</taxon>
        <taxon>Vibrionales</taxon>
        <taxon>Vibrionaceae</taxon>
        <taxon>Photobacterium</taxon>
    </lineage>
</organism>
<comment type="subcellular location">
    <subcellularLocation>
        <location evidence="6">Cell membrane</location>
        <topology evidence="6">Peripheral membrane protein</topology>
        <orientation evidence="6">Cytoplasmic side</orientation>
    </subcellularLocation>
    <text evidence="6">Localizes to the Z ring in an FtsZ-dependent manner. Targeted to the membrane through a conserved C-terminal amphipathic helix.</text>
</comment>
<evidence type="ECO:0000256" key="2">
    <source>
        <dbReference type="ARBA" id="ARBA00022519"/>
    </source>
</evidence>
<comment type="similarity">
    <text evidence="6 7">Belongs to the FtsA/MreB family.</text>
</comment>
<dbReference type="PANTHER" id="PTHR32432">
    <property type="entry name" value="CELL DIVISION PROTEIN FTSA-RELATED"/>
    <property type="match status" value="1"/>
</dbReference>
<dbReference type="InterPro" id="IPR050696">
    <property type="entry name" value="FtsA/MreB"/>
</dbReference>
<dbReference type="GO" id="GO:0043093">
    <property type="term" value="P:FtsZ-dependent cytokinesis"/>
    <property type="evidence" value="ECO:0007669"/>
    <property type="project" value="UniProtKB-UniRule"/>
</dbReference>
<keyword evidence="3 6" id="KW-0132">Cell division</keyword>
<dbReference type="InterPro" id="IPR003494">
    <property type="entry name" value="SHS2_FtsA"/>
</dbReference>
<gene>
    <name evidence="6" type="primary">ftsA</name>
    <name evidence="9" type="ORF">C9J47_21535</name>
</gene>
<dbReference type="FunFam" id="3.30.420.40:FF:000030">
    <property type="entry name" value="Cell division protein FtsA"/>
    <property type="match status" value="1"/>
</dbReference>
<dbReference type="Pfam" id="PF14450">
    <property type="entry name" value="FtsA"/>
    <property type="match status" value="1"/>
</dbReference>
<dbReference type="PANTHER" id="PTHR32432:SF4">
    <property type="entry name" value="CELL DIVISION PROTEIN FTSA"/>
    <property type="match status" value="1"/>
</dbReference>
<dbReference type="FunFam" id="3.30.420.40:FF:000035">
    <property type="entry name" value="Cell division protein FtsA"/>
    <property type="match status" value="1"/>
</dbReference>
<feature type="domain" description="SHS2" evidence="8">
    <location>
        <begin position="10"/>
        <end position="196"/>
    </location>
</feature>
<protein>
    <recommendedName>
        <fullName evidence="6 7">Cell division protein FtsA</fullName>
    </recommendedName>
</protein>
<dbReference type="SMART" id="SM00842">
    <property type="entry name" value="FtsA"/>
    <property type="match status" value="1"/>
</dbReference>
<keyword evidence="4 6" id="KW-0472">Membrane</keyword>
<keyword evidence="5 6" id="KW-0131">Cell cycle</keyword>
<comment type="caution">
    <text evidence="9">The sequence shown here is derived from an EMBL/GenBank/DDBJ whole genome shotgun (WGS) entry which is preliminary data.</text>
</comment>
<comment type="subunit">
    <text evidence="6">Self-interacts. Interacts with FtsZ.</text>
</comment>
<dbReference type="Pfam" id="PF02491">
    <property type="entry name" value="SHS2_FTSA"/>
    <property type="match status" value="1"/>
</dbReference>